<reference evidence="2 3" key="1">
    <citation type="submission" date="2014-05" db="EMBL/GenBank/DDBJ databases">
        <title>Draft Genome Sequence of Kitasatospora cheerisanensis KCTC 2395.</title>
        <authorList>
            <person name="Nam D.H."/>
        </authorList>
    </citation>
    <scope>NUCLEOTIDE SEQUENCE [LARGE SCALE GENOMIC DNA]</scope>
    <source>
        <strain evidence="2 3">KCTC 2395</strain>
    </source>
</reference>
<protein>
    <submittedName>
        <fullName evidence="2">Uncharacterized protein</fullName>
    </submittedName>
</protein>
<accession>A0A066Z2M8</accession>
<keyword evidence="3" id="KW-1185">Reference proteome</keyword>
<sequence>MPGVPGVPGGPGGPGSIEGDEVGTAPPVGAQRVNCSRR</sequence>
<gene>
    <name evidence="2" type="ORF">KCH_03640</name>
</gene>
<dbReference type="Proteomes" id="UP000027178">
    <property type="component" value="Unassembled WGS sequence"/>
</dbReference>
<comment type="caution">
    <text evidence="2">The sequence shown here is derived from an EMBL/GenBank/DDBJ whole genome shotgun (WGS) entry which is preliminary data.</text>
</comment>
<name>A0A066Z2M8_9ACTN</name>
<proteinExistence type="predicted"/>
<evidence type="ECO:0000256" key="1">
    <source>
        <dbReference type="SAM" id="MobiDB-lite"/>
    </source>
</evidence>
<organism evidence="2 3">
    <name type="scientific">Kitasatospora cheerisanensis KCTC 2395</name>
    <dbReference type="NCBI Taxonomy" id="1348663"/>
    <lineage>
        <taxon>Bacteria</taxon>
        <taxon>Bacillati</taxon>
        <taxon>Actinomycetota</taxon>
        <taxon>Actinomycetes</taxon>
        <taxon>Kitasatosporales</taxon>
        <taxon>Streptomycetaceae</taxon>
        <taxon>Kitasatospora</taxon>
    </lineage>
</organism>
<evidence type="ECO:0000313" key="2">
    <source>
        <dbReference type="EMBL" id="KDN87717.1"/>
    </source>
</evidence>
<feature type="compositionally biased region" description="Gly residues" evidence="1">
    <location>
        <begin position="1"/>
        <end position="16"/>
    </location>
</feature>
<feature type="region of interest" description="Disordered" evidence="1">
    <location>
        <begin position="1"/>
        <end position="38"/>
    </location>
</feature>
<dbReference type="HOGENOM" id="CLU_3328885_0_0_11"/>
<dbReference type="EMBL" id="JNBY01000015">
    <property type="protein sequence ID" value="KDN87717.1"/>
    <property type="molecule type" value="Genomic_DNA"/>
</dbReference>
<evidence type="ECO:0000313" key="3">
    <source>
        <dbReference type="Proteomes" id="UP000027178"/>
    </source>
</evidence>
<dbReference type="AlphaFoldDB" id="A0A066Z2M8"/>